<organism evidence="3">
    <name type="scientific">Tanacetum cinerariifolium</name>
    <name type="common">Dalmatian daisy</name>
    <name type="synonym">Chrysanthemum cinerariifolium</name>
    <dbReference type="NCBI Taxonomy" id="118510"/>
    <lineage>
        <taxon>Eukaryota</taxon>
        <taxon>Viridiplantae</taxon>
        <taxon>Streptophyta</taxon>
        <taxon>Embryophyta</taxon>
        <taxon>Tracheophyta</taxon>
        <taxon>Spermatophyta</taxon>
        <taxon>Magnoliopsida</taxon>
        <taxon>eudicotyledons</taxon>
        <taxon>Gunneridae</taxon>
        <taxon>Pentapetalae</taxon>
        <taxon>asterids</taxon>
        <taxon>campanulids</taxon>
        <taxon>Asterales</taxon>
        <taxon>Asteraceae</taxon>
        <taxon>Asteroideae</taxon>
        <taxon>Anthemideae</taxon>
        <taxon>Anthemidinae</taxon>
        <taxon>Tanacetum</taxon>
    </lineage>
</organism>
<proteinExistence type="predicted"/>
<dbReference type="GO" id="GO:0003676">
    <property type="term" value="F:nucleic acid binding"/>
    <property type="evidence" value="ECO:0007669"/>
    <property type="project" value="InterPro"/>
</dbReference>
<name>A0A6L2NWA0_TANCI</name>
<keyword evidence="1" id="KW-1133">Transmembrane helix</keyword>
<keyword evidence="1" id="KW-0812">Transmembrane</keyword>
<dbReference type="GO" id="GO:0008270">
    <property type="term" value="F:zinc ion binding"/>
    <property type="evidence" value="ECO:0007669"/>
    <property type="project" value="InterPro"/>
</dbReference>
<reference evidence="3" key="1">
    <citation type="journal article" date="2019" name="Sci. Rep.">
        <title>Draft genome of Tanacetum cinerariifolium, the natural source of mosquito coil.</title>
        <authorList>
            <person name="Yamashiro T."/>
            <person name="Shiraishi A."/>
            <person name="Satake H."/>
            <person name="Nakayama K."/>
        </authorList>
    </citation>
    <scope>NUCLEOTIDE SEQUENCE</scope>
</reference>
<evidence type="ECO:0000313" key="3">
    <source>
        <dbReference type="EMBL" id="GEU90581.1"/>
    </source>
</evidence>
<dbReference type="Pfam" id="PF00098">
    <property type="entry name" value="zf-CCHC"/>
    <property type="match status" value="1"/>
</dbReference>
<keyword evidence="1" id="KW-0472">Membrane</keyword>
<comment type="caution">
    <text evidence="3">The sequence shown here is derived from an EMBL/GenBank/DDBJ whole genome shotgun (WGS) entry which is preliminary data.</text>
</comment>
<protein>
    <submittedName>
        <fullName evidence="3">Gag-Pol polyprotein</fullName>
    </submittedName>
</protein>
<feature type="domain" description="CCHC-type" evidence="2">
    <location>
        <begin position="15"/>
        <end position="27"/>
    </location>
</feature>
<dbReference type="AlphaFoldDB" id="A0A6L2NWA0"/>
<evidence type="ECO:0000259" key="2">
    <source>
        <dbReference type="Pfam" id="PF00098"/>
    </source>
</evidence>
<accession>A0A6L2NWA0</accession>
<dbReference type="EMBL" id="BKCJ010010217">
    <property type="protein sequence ID" value="GEU90581.1"/>
    <property type="molecule type" value="Genomic_DNA"/>
</dbReference>
<feature type="transmembrane region" description="Helical" evidence="1">
    <location>
        <begin position="32"/>
        <end position="50"/>
    </location>
</feature>
<gene>
    <name evidence="3" type="ORF">Tci_062559</name>
</gene>
<dbReference type="InterPro" id="IPR001878">
    <property type="entry name" value="Znf_CCHC"/>
</dbReference>
<evidence type="ECO:0000256" key="1">
    <source>
        <dbReference type="SAM" id="Phobius"/>
    </source>
</evidence>
<sequence>MVNLKKKKNNFKSLKCGKPGHFKKDCRVQIPLILKEMSLALLMMVTLCVVKQRLQMKAARDLQICNDHEFKFIRIRSVMVKMHDEAWTYVETRNEDSCGKEANSRPHKGFFTFLGIAYGTPTAHKAVVGRDVVFIKDKIQENEEGDSTTRETTSIQMEKEFQSNDSFEVAQHKVDETNESQALITHTLNRERKRPRWHSDYVMESNVAYCLLTEE</sequence>